<dbReference type="Proteomes" id="UP001205998">
    <property type="component" value="Unassembled WGS sequence"/>
</dbReference>
<feature type="compositionally biased region" description="Basic and acidic residues" evidence="2">
    <location>
        <begin position="76"/>
        <end position="97"/>
    </location>
</feature>
<feature type="region of interest" description="Disordered" evidence="2">
    <location>
        <begin position="1"/>
        <end position="154"/>
    </location>
</feature>
<proteinExistence type="inferred from homology"/>
<dbReference type="SMART" id="SM01265">
    <property type="entry name" value="Mab-21"/>
    <property type="match status" value="1"/>
</dbReference>
<evidence type="ECO:0000313" key="5">
    <source>
        <dbReference type="EMBL" id="KAI5616259.1"/>
    </source>
</evidence>
<dbReference type="Pfam" id="PF20266">
    <property type="entry name" value="Mab-21_C"/>
    <property type="match status" value="1"/>
</dbReference>
<dbReference type="Gene3D" id="1.10.1410.40">
    <property type="match status" value="1"/>
</dbReference>
<comment type="caution">
    <text evidence="5">The sequence shown here is derived from an EMBL/GenBank/DDBJ whole genome shotgun (WGS) entry which is preliminary data.</text>
</comment>
<gene>
    <name evidence="5" type="ORF">C0J50_24202</name>
</gene>
<feature type="domain" description="Mab-21-like nucleotidyltransferase" evidence="3">
    <location>
        <begin position="228"/>
        <end position="411"/>
    </location>
</feature>
<dbReference type="GO" id="GO:0002230">
    <property type="term" value="P:positive regulation of defense response to virus by host"/>
    <property type="evidence" value="ECO:0007669"/>
    <property type="project" value="TreeGrafter"/>
</dbReference>
<dbReference type="GO" id="GO:2000042">
    <property type="term" value="P:negative regulation of double-strand break repair via homologous recombination"/>
    <property type="evidence" value="ECO:0007669"/>
    <property type="project" value="TreeGrafter"/>
</dbReference>
<feature type="compositionally biased region" description="Basic and acidic residues" evidence="2">
    <location>
        <begin position="32"/>
        <end position="42"/>
    </location>
</feature>
<dbReference type="InterPro" id="IPR046903">
    <property type="entry name" value="Mab-21-like_nuc_Trfase"/>
</dbReference>
<dbReference type="FunFam" id="1.10.1410.40:FF:000007">
    <property type="entry name" value="Cyclic GMP-AMP synthase"/>
    <property type="match status" value="1"/>
</dbReference>
<protein>
    <submittedName>
        <fullName evidence="5">Cyclic GMP-AMP synthase</fullName>
    </submittedName>
</protein>
<comment type="similarity">
    <text evidence="1">Belongs to the mab-21 family.</text>
</comment>
<dbReference type="InterPro" id="IPR024810">
    <property type="entry name" value="MAB21L/cGLR"/>
</dbReference>
<dbReference type="GO" id="GO:0032481">
    <property type="term" value="P:positive regulation of type I interferon production"/>
    <property type="evidence" value="ECO:0007669"/>
    <property type="project" value="TreeGrafter"/>
</dbReference>
<dbReference type="GO" id="GO:0061501">
    <property type="term" value="F:2',3'-cyclic GMP-AMP synthase activity"/>
    <property type="evidence" value="ECO:0007669"/>
    <property type="project" value="TreeGrafter"/>
</dbReference>
<dbReference type="InterPro" id="IPR046906">
    <property type="entry name" value="Mab-21_HhH/H2TH-like"/>
</dbReference>
<dbReference type="GO" id="GO:0003682">
    <property type="term" value="F:chromatin binding"/>
    <property type="evidence" value="ECO:0007669"/>
    <property type="project" value="TreeGrafter"/>
</dbReference>
<organism evidence="5 6">
    <name type="scientific">Silurus asotus</name>
    <name type="common">Amur catfish</name>
    <name type="synonym">Parasilurus asotus</name>
    <dbReference type="NCBI Taxonomy" id="30991"/>
    <lineage>
        <taxon>Eukaryota</taxon>
        <taxon>Metazoa</taxon>
        <taxon>Chordata</taxon>
        <taxon>Craniata</taxon>
        <taxon>Vertebrata</taxon>
        <taxon>Euteleostomi</taxon>
        <taxon>Actinopterygii</taxon>
        <taxon>Neopterygii</taxon>
        <taxon>Teleostei</taxon>
        <taxon>Ostariophysi</taxon>
        <taxon>Siluriformes</taxon>
        <taxon>Siluridae</taxon>
        <taxon>Silurus</taxon>
    </lineage>
</organism>
<keyword evidence="6" id="KW-1185">Reference proteome</keyword>
<dbReference type="GO" id="GO:0005634">
    <property type="term" value="C:nucleus"/>
    <property type="evidence" value="ECO:0007669"/>
    <property type="project" value="TreeGrafter"/>
</dbReference>
<dbReference type="PANTHER" id="PTHR10656:SF35">
    <property type="entry name" value="CYCLIC GMP-AMP SYNTHASE"/>
    <property type="match status" value="1"/>
</dbReference>
<dbReference type="GO" id="GO:0071360">
    <property type="term" value="P:cellular response to exogenous dsRNA"/>
    <property type="evidence" value="ECO:0007669"/>
    <property type="project" value="TreeGrafter"/>
</dbReference>
<feature type="compositionally biased region" description="Basic and acidic residues" evidence="2">
    <location>
        <begin position="105"/>
        <end position="115"/>
    </location>
</feature>
<feature type="compositionally biased region" description="Basic and acidic residues" evidence="2">
    <location>
        <begin position="141"/>
        <end position="154"/>
    </location>
</feature>
<dbReference type="GO" id="GO:0038001">
    <property type="term" value="P:paracrine signaling"/>
    <property type="evidence" value="ECO:0007669"/>
    <property type="project" value="TreeGrafter"/>
</dbReference>
<accession>A0AAD5FHX7</accession>
<dbReference type="AlphaFoldDB" id="A0AAD5FHX7"/>
<dbReference type="GO" id="GO:0005829">
    <property type="term" value="C:cytosol"/>
    <property type="evidence" value="ECO:0007669"/>
    <property type="project" value="TreeGrafter"/>
</dbReference>
<evidence type="ECO:0000256" key="1">
    <source>
        <dbReference type="ARBA" id="ARBA00008307"/>
    </source>
</evidence>
<dbReference type="GO" id="GO:0006974">
    <property type="term" value="P:DNA damage response"/>
    <property type="evidence" value="ECO:0007669"/>
    <property type="project" value="TreeGrafter"/>
</dbReference>
<dbReference type="GO" id="GO:0035861">
    <property type="term" value="C:site of double-strand break"/>
    <property type="evidence" value="ECO:0007669"/>
    <property type="project" value="TreeGrafter"/>
</dbReference>
<dbReference type="Pfam" id="PF03281">
    <property type="entry name" value="Mab-21"/>
    <property type="match status" value="1"/>
</dbReference>
<feature type="domain" description="Mab-21-like HhH/H2TH-like" evidence="4">
    <location>
        <begin position="426"/>
        <end position="526"/>
    </location>
</feature>
<evidence type="ECO:0000259" key="4">
    <source>
        <dbReference type="Pfam" id="PF20266"/>
    </source>
</evidence>
<feature type="compositionally biased region" description="Polar residues" evidence="2">
    <location>
        <begin position="43"/>
        <end position="57"/>
    </location>
</feature>
<dbReference type="EMBL" id="MU551744">
    <property type="protein sequence ID" value="KAI5616259.1"/>
    <property type="molecule type" value="Genomic_DNA"/>
</dbReference>
<dbReference type="PANTHER" id="PTHR10656">
    <property type="entry name" value="CELL FATE DETERMINING PROTEIN MAB21-RELATED"/>
    <property type="match status" value="1"/>
</dbReference>
<dbReference type="GO" id="GO:0002218">
    <property type="term" value="P:activation of innate immune response"/>
    <property type="evidence" value="ECO:0007669"/>
    <property type="project" value="TreeGrafter"/>
</dbReference>
<evidence type="ECO:0000313" key="6">
    <source>
        <dbReference type="Proteomes" id="UP001205998"/>
    </source>
</evidence>
<dbReference type="Gene3D" id="3.30.460.90">
    <property type="match status" value="1"/>
</dbReference>
<dbReference type="GO" id="GO:0003690">
    <property type="term" value="F:double-stranded DNA binding"/>
    <property type="evidence" value="ECO:0007669"/>
    <property type="project" value="TreeGrafter"/>
</dbReference>
<feature type="compositionally biased region" description="Polar residues" evidence="2">
    <location>
        <begin position="16"/>
        <end position="25"/>
    </location>
</feature>
<evidence type="ECO:0000259" key="3">
    <source>
        <dbReference type="Pfam" id="PF03281"/>
    </source>
</evidence>
<sequence>MSARVNSRKVRDETPGASQPKSPRSTQRKSAPRNDEQEKEKASCSSKLAESQMVRSRNSLRDANPTGPPLTPKAAKGGEKKVASRCSTLRDTEENLSKDLQGAPEKAKKSQRPESAKASYASKFQENEKFSQSKSSMFIQSKEEAQPTRTAKNVEKKAATLSSASKTCTVDHNPTKVLQAALEKLKVKKSQRSESAKCVNDIQTKVTEHLKRHLDWCKDINVLKTGSYYENVKICEPDEFDVMMTIRVERVNLQPFSDNGAFYRVEMKRHTQRHPLEQFVNEDNTIMASKMLTDFREKVKEAVKALPYDVQVERKKPGCPAVTLLVKEKGKKIYIDFVLGLEVPSSWPEFTLYGFSIENWLSKKVKVDQRRKPFYLVPKYEGRGNAEQDGVMAKDAWRISFSHVEKYILKNHGNSKTCCEGEQKCCRKQCLKLLKYLLQRLKEKHPEEMDELCSYHAKTTLLHACAARVKDSVWAFSELSHCFQELLKDFEQNLRACKLPNFFIPSQNLLSGISKKKSKFIADLIENQRNNGFPILC</sequence>
<name>A0AAD5FHX7_SILAS</name>
<reference evidence="5" key="1">
    <citation type="submission" date="2018-07" db="EMBL/GenBank/DDBJ databases">
        <title>Comparative genomics of catfishes provides insights into carnivory and benthic adaptation.</title>
        <authorList>
            <person name="Zhang Y."/>
            <person name="Wang D."/>
            <person name="Peng Z."/>
            <person name="Zheng S."/>
            <person name="Shao F."/>
            <person name="Tao W."/>
        </authorList>
    </citation>
    <scope>NUCLEOTIDE SEQUENCE</scope>
    <source>
        <strain evidence="5">Chongqing</strain>
    </source>
</reference>
<evidence type="ECO:0000256" key="2">
    <source>
        <dbReference type="SAM" id="MobiDB-lite"/>
    </source>
</evidence>